<dbReference type="HOGENOM" id="CLU_055324_2_0_1"/>
<dbReference type="RefSeq" id="XP_003330950.1">
    <property type="nucleotide sequence ID" value="XM_003330902.1"/>
</dbReference>
<dbReference type="STRING" id="418459.E3KQF6"/>
<feature type="domain" description="No apical meristem-associated C-terminal" evidence="3">
    <location>
        <begin position="130"/>
        <end position="302"/>
    </location>
</feature>
<feature type="compositionally biased region" description="Polar residues" evidence="2">
    <location>
        <begin position="177"/>
        <end position="190"/>
    </location>
</feature>
<dbReference type="KEGG" id="pgr:PGTG_12487"/>
<dbReference type="EMBL" id="DS178300">
    <property type="protein sequence ID" value="EFP86531.1"/>
    <property type="molecule type" value="Genomic_DNA"/>
</dbReference>
<dbReference type="OrthoDB" id="76487at2759"/>
<feature type="compositionally biased region" description="Polar residues" evidence="2">
    <location>
        <begin position="1"/>
        <end position="19"/>
    </location>
</feature>
<dbReference type="Proteomes" id="UP000008783">
    <property type="component" value="Unassembled WGS sequence"/>
</dbReference>
<sequence>MATPSTPVEETTDASQPQTKQKRGPNWLPREEEQLAISWINISEQPEFATNQSGKTFYRKIEKDFNTHSKANYRNHAQIKTRWTAMNTATLKFSAIYNAIERNPPSGSSPDDWLEAAKMNYLDQTKGTAFSNLPAWQKLRYAPKWRADPRVDQPATPLPTTLSDSIDPESAHDENPGMSSPTVRSASSISRPIGGKAAKKRRIEGYQHEELLSQTSDLAVISQERLTAFHKGNEILINKNNIMKEKIEIERKKLQLEQEKLAVEKEYRQSETDMNDFKILRDAEDLGDEEAKDVIKIIKDQIKNKWRARAGL</sequence>
<evidence type="ECO:0000313" key="5">
    <source>
        <dbReference type="Proteomes" id="UP000008783"/>
    </source>
</evidence>
<accession>E3KQF6</accession>
<reference key="1">
    <citation type="submission" date="2007-01" db="EMBL/GenBank/DDBJ databases">
        <title>The Genome Sequence of Puccinia graminis f. sp. tritici Strain CRL 75-36-700-3.</title>
        <authorList>
            <consortium name="The Broad Institute Genome Sequencing Platform"/>
            <person name="Birren B."/>
            <person name="Lander E."/>
            <person name="Galagan J."/>
            <person name="Nusbaum C."/>
            <person name="Devon K."/>
            <person name="Cuomo C."/>
            <person name="Jaffe D."/>
            <person name="Butler J."/>
            <person name="Alvarez P."/>
            <person name="Gnerre S."/>
            <person name="Grabherr M."/>
            <person name="Mauceli E."/>
            <person name="Brockman W."/>
            <person name="Young S."/>
            <person name="LaButti K."/>
            <person name="Sykes S."/>
            <person name="DeCaprio D."/>
            <person name="Crawford M."/>
            <person name="Koehrsen M."/>
            <person name="Engels R."/>
            <person name="Montgomery P."/>
            <person name="Pearson M."/>
            <person name="Howarth C."/>
            <person name="Larson L."/>
            <person name="White J."/>
            <person name="Zeng Q."/>
            <person name="Kodira C."/>
            <person name="Yandava C."/>
            <person name="Alvarado L."/>
            <person name="O'Leary S."/>
            <person name="Szabo L."/>
            <person name="Dean R."/>
            <person name="Schein J."/>
        </authorList>
    </citation>
    <scope>NUCLEOTIDE SEQUENCE</scope>
    <source>
        <strain>CRL 75-36-700-3</strain>
    </source>
</reference>
<evidence type="ECO:0000313" key="4">
    <source>
        <dbReference type="EMBL" id="EFP86531.1"/>
    </source>
</evidence>
<feature type="region of interest" description="Disordered" evidence="2">
    <location>
        <begin position="148"/>
        <end position="200"/>
    </location>
</feature>
<keyword evidence="5" id="KW-1185">Reference proteome</keyword>
<dbReference type="OMA" id="TEDILLC"/>
<dbReference type="AlphaFoldDB" id="E3KQF6"/>
<evidence type="ECO:0000259" key="3">
    <source>
        <dbReference type="Pfam" id="PF14303"/>
    </source>
</evidence>
<feature type="coiled-coil region" evidence="1">
    <location>
        <begin position="239"/>
        <end position="273"/>
    </location>
</feature>
<dbReference type="InParanoid" id="E3KQF6"/>
<dbReference type="PANTHER" id="PTHR45023">
    <property type="match status" value="1"/>
</dbReference>
<dbReference type="VEuPathDB" id="FungiDB:PGTG_12487"/>
<reference evidence="5" key="2">
    <citation type="journal article" date="2011" name="Proc. Natl. Acad. Sci. U.S.A.">
        <title>Obligate biotrophy features unraveled by the genomic analysis of rust fungi.</title>
        <authorList>
            <person name="Duplessis S."/>
            <person name="Cuomo C.A."/>
            <person name="Lin Y.-C."/>
            <person name="Aerts A."/>
            <person name="Tisserant E."/>
            <person name="Veneault-Fourrey C."/>
            <person name="Joly D.L."/>
            <person name="Hacquard S."/>
            <person name="Amselem J."/>
            <person name="Cantarel B.L."/>
            <person name="Chiu R."/>
            <person name="Coutinho P.M."/>
            <person name="Feau N."/>
            <person name="Field M."/>
            <person name="Frey P."/>
            <person name="Gelhaye E."/>
            <person name="Goldberg J."/>
            <person name="Grabherr M.G."/>
            <person name="Kodira C.D."/>
            <person name="Kohler A."/>
            <person name="Kuees U."/>
            <person name="Lindquist E.A."/>
            <person name="Lucas S.M."/>
            <person name="Mago R."/>
            <person name="Mauceli E."/>
            <person name="Morin E."/>
            <person name="Murat C."/>
            <person name="Pangilinan J.L."/>
            <person name="Park R."/>
            <person name="Pearson M."/>
            <person name="Quesneville H."/>
            <person name="Rouhier N."/>
            <person name="Sakthikumar S."/>
            <person name="Salamov A.A."/>
            <person name="Schmutz J."/>
            <person name="Selles B."/>
            <person name="Shapiro H."/>
            <person name="Tanguay P."/>
            <person name="Tuskan G.A."/>
            <person name="Henrissat B."/>
            <person name="Van de Peer Y."/>
            <person name="Rouze P."/>
            <person name="Ellis J.G."/>
            <person name="Dodds P.N."/>
            <person name="Schein J.E."/>
            <person name="Zhong S."/>
            <person name="Hamelin R.C."/>
            <person name="Grigoriev I.V."/>
            <person name="Szabo L.J."/>
            <person name="Martin F."/>
        </authorList>
    </citation>
    <scope>NUCLEOTIDE SEQUENCE [LARGE SCALE GENOMIC DNA]</scope>
    <source>
        <strain evidence="5">CRL 75-36-700-3 / race SCCL</strain>
    </source>
</reference>
<evidence type="ECO:0000256" key="1">
    <source>
        <dbReference type="SAM" id="Coils"/>
    </source>
</evidence>
<evidence type="ECO:0000256" key="2">
    <source>
        <dbReference type="SAM" id="MobiDB-lite"/>
    </source>
</evidence>
<feature type="region of interest" description="Disordered" evidence="2">
    <location>
        <begin position="1"/>
        <end position="30"/>
    </location>
</feature>
<name>E3KQF6_PUCGT</name>
<keyword evidence="1" id="KW-0175">Coiled coil</keyword>
<dbReference type="InterPro" id="IPR029466">
    <property type="entry name" value="NAM-associated_C"/>
</dbReference>
<organism evidence="4 5">
    <name type="scientific">Puccinia graminis f. sp. tritici (strain CRL 75-36-700-3 / race SCCL)</name>
    <name type="common">Black stem rust fungus</name>
    <dbReference type="NCBI Taxonomy" id="418459"/>
    <lineage>
        <taxon>Eukaryota</taxon>
        <taxon>Fungi</taxon>
        <taxon>Dikarya</taxon>
        <taxon>Basidiomycota</taxon>
        <taxon>Pucciniomycotina</taxon>
        <taxon>Pucciniomycetes</taxon>
        <taxon>Pucciniales</taxon>
        <taxon>Pucciniaceae</taxon>
        <taxon>Puccinia</taxon>
    </lineage>
</organism>
<dbReference type="GeneID" id="10540548"/>
<proteinExistence type="predicted"/>
<dbReference type="PANTHER" id="PTHR45023:SF4">
    <property type="entry name" value="GLYCINE-RICH PROTEIN-RELATED"/>
    <property type="match status" value="1"/>
</dbReference>
<gene>
    <name evidence="4" type="ORF">PGTG_12487</name>
</gene>
<protein>
    <recommendedName>
        <fullName evidence="3">No apical meristem-associated C-terminal domain-containing protein</fullName>
    </recommendedName>
</protein>
<dbReference type="Pfam" id="PF14303">
    <property type="entry name" value="NAM-associated"/>
    <property type="match status" value="1"/>
</dbReference>